<accession>A0AB38RFG3</accession>
<dbReference type="EMBL" id="CP096563">
    <property type="protein sequence ID" value="UPU43693.1"/>
    <property type="molecule type" value="Genomic_DNA"/>
</dbReference>
<proteinExistence type="predicted"/>
<feature type="compositionally biased region" description="Basic and acidic residues" evidence="1">
    <location>
        <begin position="142"/>
        <end position="151"/>
    </location>
</feature>
<dbReference type="RefSeq" id="WP_231915067.1">
    <property type="nucleotide sequence ID" value="NZ_CP096563.1"/>
</dbReference>
<evidence type="ECO:0000256" key="1">
    <source>
        <dbReference type="SAM" id="MobiDB-lite"/>
    </source>
</evidence>
<gene>
    <name evidence="2" type="ORF">M0639_03070</name>
</gene>
<sequence>MAGGFPVFRLYCNSAGPYVLCCAHFPEFTGSNSDEEFSVQQSFDRAVEKILRDASFEPTTLTLVGEQQGYPVGDRLFDTTIPRTGTVSYAFQEAGPPWIALGLDVSADEFWSEIDDDADLHGLGPTSPLRSVPATVLTETGWPRRSDLDSP</sequence>
<name>A0AB38RFG3_RHOSG</name>
<evidence type="ECO:0000313" key="3">
    <source>
        <dbReference type="Proteomes" id="UP000831484"/>
    </source>
</evidence>
<keyword evidence="3" id="KW-1185">Reference proteome</keyword>
<protein>
    <submittedName>
        <fullName evidence="2">Uncharacterized protein</fullName>
    </submittedName>
</protein>
<dbReference type="Proteomes" id="UP000831484">
    <property type="component" value="Chromosome"/>
</dbReference>
<feature type="region of interest" description="Disordered" evidence="1">
    <location>
        <begin position="122"/>
        <end position="151"/>
    </location>
</feature>
<dbReference type="AlphaFoldDB" id="A0AB38RFG3"/>
<evidence type="ECO:0000313" key="2">
    <source>
        <dbReference type="EMBL" id="UPU43693.1"/>
    </source>
</evidence>
<organism evidence="2 3">
    <name type="scientific">Rhodococcus qingshengii JCM 15477</name>
    <dbReference type="NCBI Taxonomy" id="1303681"/>
    <lineage>
        <taxon>Bacteria</taxon>
        <taxon>Bacillati</taxon>
        <taxon>Actinomycetota</taxon>
        <taxon>Actinomycetes</taxon>
        <taxon>Mycobacteriales</taxon>
        <taxon>Nocardiaceae</taxon>
        <taxon>Rhodococcus</taxon>
        <taxon>Rhodococcus erythropolis group</taxon>
    </lineage>
</organism>
<reference evidence="3" key="1">
    <citation type="journal article" date="2022" name="Environ. Microbiol.">
        <title>Functional analysis, diversity, and distribution of carbendazim hydrolases MheI and CbmA, responsible for the initial step in carbendazim degradation.</title>
        <authorList>
            <person name="Zhang M."/>
            <person name="Bai X."/>
            <person name="Li Q."/>
            <person name="Zhang L."/>
            <person name="Zhu Q."/>
            <person name="Gao S."/>
            <person name="Ke Z."/>
            <person name="Jiang M."/>
            <person name="Hu J."/>
            <person name="Qiu J."/>
            <person name="Hong Q."/>
        </authorList>
    </citation>
    <scope>NUCLEOTIDE SEQUENCE [LARGE SCALE GENOMIC DNA]</scope>
    <source>
        <strain evidence="3">djl-6</strain>
    </source>
</reference>